<dbReference type="Proteomes" id="UP000310263">
    <property type="component" value="Unassembled WGS sequence"/>
</dbReference>
<sequence length="392" mass="43849">MEHDYGLLVSEDQYESDHAHANALQRLRCDLVTLNKLFARRDSLTHPDAEPQRAVTTKSQGQNCYTYHAERPFSAEEAFILADALAHSRLADSQEKEQLLEKVKSLHYREDHRPIAPCITYRPRPEASAALLANYRAVARAVDRLNEMGDRRGGKLAPISLIYGTLGPDFDLVAQPRQGGLLERELLPIAVHEDRGRHYMSSRFIDLEETPEGPRYVVHNDGYLNYRLDRIIPGSIKDYADEGYPGLLPYRLTDPAPQKHADLTEQELFTLEASYEMYATSDPLRLELEAEGPVLKAIADAFNPDSEDSPLADKKSVRELPGGKTRIEVPVSDGAALMGRLASFGPSAHVVGERRLKETYVRFLCDVLGAYADDPQVGEEVRAWARGAIDEG</sequence>
<keyword evidence="2" id="KW-1185">Reference proteome</keyword>
<dbReference type="EMBL" id="SRYE01000003">
    <property type="protein sequence ID" value="TGY62158.1"/>
    <property type="molecule type" value="Genomic_DNA"/>
</dbReference>
<evidence type="ECO:0000313" key="2">
    <source>
        <dbReference type="Proteomes" id="UP000310263"/>
    </source>
</evidence>
<reference evidence="1 2" key="1">
    <citation type="submission" date="2019-04" db="EMBL/GenBank/DDBJ databases">
        <title>Microbes associate with the intestines of laboratory mice.</title>
        <authorList>
            <person name="Navarre W."/>
            <person name="Wong E."/>
            <person name="Huang K."/>
            <person name="Tropini C."/>
            <person name="Ng K."/>
            <person name="Yu B."/>
        </authorList>
    </citation>
    <scope>NUCLEOTIDE SEQUENCE [LARGE SCALE GENOMIC DNA]</scope>
    <source>
        <strain evidence="1 2">NM07_P-09</strain>
    </source>
</reference>
<evidence type="ECO:0000313" key="1">
    <source>
        <dbReference type="EMBL" id="TGY62158.1"/>
    </source>
</evidence>
<gene>
    <name evidence="1" type="ORF">E5334_05680</name>
</gene>
<proteinExistence type="predicted"/>
<dbReference type="RefSeq" id="WP_136012628.1">
    <property type="nucleotide sequence ID" value="NZ_SRYE01000003.1"/>
</dbReference>
<dbReference type="OrthoDB" id="9772503at2"/>
<accession>A0A4S2EZY5</accession>
<protein>
    <submittedName>
        <fullName evidence="1">WYL domain-containing protein</fullName>
    </submittedName>
</protein>
<dbReference type="AlphaFoldDB" id="A0A4S2EZY5"/>
<organism evidence="1 2">
    <name type="scientific">Muricaecibacterium torontonense</name>
    <dbReference type="NCBI Taxonomy" id="3032871"/>
    <lineage>
        <taxon>Bacteria</taxon>
        <taxon>Bacillati</taxon>
        <taxon>Actinomycetota</taxon>
        <taxon>Coriobacteriia</taxon>
        <taxon>Coriobacteriales</taxon>
        <taxon>Atopobiaceae</taxon>
        <taxon>Muricaecibacterium</taxon>
    </lineage>
</organism>
<comment type="caution">
    <text evidence="1">The sequence shown here is derived from an EMBL/GenBank/DDBJ whole genome shotgun (WGS) entry which is preliminary data.</text>
</comment>
<name>A0A4S2EZY5_9ACTN</name>